<organism evidence="7 8">
    <name type="scientific">Sphaerotilus microaerophilus</name>
    <dbReference type="NCBI Taxonomy" id="2914710"/>
    <lineage>
        <taxon>Bacteria</taxon>
        <taxon>Pseudomonadati</taxon>
        <taxon>Pseudomonadota</taxon>
        <taxon>Betaproteobacteria</taxon>
        <taxon>Burkholderiales</taxon>
        <taxon>Sphaerotilaceae</taxon>
        <taxon>Sphaerotilus</taxon>
    </lineage>
</organism>
<evidence type="ECO:0000259" key="6">
    <source>
        <dbReference type="PROSITE" id="PS50977"/>
    </source>
</evidence>
<evidence type="ECO:0000256" key="1">
    <source>
        <dbReference type="ARBA" id="ARBA00022491"/>
    </source>
</evidence>
<dbReference type="EMBL" id="AP025730">
    <property type="protein sequence ID" value="BDI07675.1"/>
    <property type="molecule type" value="Genomic_DNA"/>
</dbReference>
<evidence type="ECO:0000256" key="4">
    <source>
        <dbReference type="ARBA" id="ARBA00023163"/>
    </source>
</evidence>
<dbReference type="Proteomes" id="UP001057498">
    <property type="component" value="Chromosome"/>
</dbReference>
<reference evidence="7" key="1">
    <citation type="submission" date="2022-04" db="EMBL/GenBank/DDBJ databases">
        <title>Whole genome sequence of Sphaerotilus sp. FB-5.</title>
        <authorList>
            <person name="Takeda M."/>
            <person name="Narihara S."/>
            <person name="Akimoto M."/>
            <person name="Akimoto R."/>
            <person name="Nishiyashiki S."/>
            <person name="Murakami T."/>
        </authorList>
    </citation>
    <scope>NUCLEOTIDE SEQUENCE</scope>
    <source>
        <strain evidence="7">FB-5</strain>
    </source>
</reference>
<keyword evidence="8" id="KW-1185">Reference proteome</keyword>
<dbReference type="InterPro" id="IPR050109">
    <property type="entry name" value="HTH-type_TetR-like_transc_reg"/>
</dbReference>
<dbReference type="Gene3D" id="1.10.357.10">
    <property type="entry name" value="Tetracycline Repressor, domain 2"/>
    <property type="match status" value="1"/>
</dbReference>
<evidence type="ECO:0000256" key="3">
    <source>
        <dbReference type="ARBA" id="ARBA00023125"/>
    </source>
</evidence>
<dbReference type="InterPro" id="IPR009057">
    <property type="entry name" value="Homeodomain-like_sf"/>
</dbReference>
<evidence type="ECO:0000313" key="7">
    <source>
        <dbReference type="EMBL" id="BDI07675.1"/>
    </source>
</evidence>
<accession>A0ABN6PUU6</accession>
<dbReference type="PROSITE" id="PS50977">
    <property type="entry name" value="HTH_TETR_2"/>
    <property type="match status" value="1"/>
</dbReference>
<keyword evidence="4" id="KW-0804">Transcription</keyword>
<dbReference type="Pfam" id="PF16925">
    <property type="entry name" value="TetR_C_13"/>
    <property type="match status" value="1"/>
</dbReference>
<dbReference type="PANTHER" id="PTHR30055">
    <property type="entry name" value="HTH-TYPE TRANSCRIPTIONAL REGULATOR RUTR"/>
    <property type="match status" value="1"/>
</dbReference>
<dbReference type="RefSeq" id="WP_251970846.1">
    <property type="nucleotide sequence ID" value="NZ_AP025730.1"/>
</dbReference>
<evidence type="ECO:0000256" key="2">
    <source>
        <dbReference type="ARBA" id="ARBA00023015"/>
    </source>
</evidence>
<keyword evidence="3 5" id="KW-0238">DNA-binding</keyword>
<keyword evidence="1" id="KW-0678">Repressor</keyword>
<dbReference type="PANTHER" id="PTHR30055:SF234">
    <property type="entry name" value="HTH-TYPE TRANSCRIPTIONAL REGULATOR BETI"/>
    <property type="match status" value="1"/>
</dbReference>
<keyword evidence="2" id="KW-0805">Transcription regulation</keyword>
<dbReference type="PROSITE" id="PS01081">
    <property type="entry name" value="HTH_TETR_1"/>
    <property type="match status" value="1"/>
</dbReference>
<dbReference type="InterPro" id="IPR023772">
    <property type="entry name" value="DNA-bd_HTH_TetR-type_CS"/>
</dbReference>
<gene>
    <name evidence="7" type="ORF">CATMQ487_46450</name>
</gene>
<dbReference type="InterPro" id="IPR036271">
    <property type="entry name" value="Tet_transcr_reg_TetR-rel_C_sf"/>
</dbReference>
<feature type="domain" description="HTH tetR-type" evidence="6">
    <location>
        <begin position="15"/>
        <end position="75"/>
    </location>
</feature>
<sequence>MPQSPPPGSSRQPTGVRQAAIVAAVFRLAGERSPAHITTGDIAAALGITQGAVFRHFPSKEAIWLAAMGWVHAELMRRLDAAVQPPAGALDALAAMFRAHVDFVTEHPGVPRVIFQELQQPGDSPVKQAVRGLLQDYRRLLQHHLAQAVANAEVPADLDQDAAATLFIGIVQGLVMQALISGQPAQMPEQAARVLALYLRGLREHS</sequence>
<protein>
    <recommendedName>
        <fullName evidence="6">HTH tetR-type domain-containing protein</fullName>
    </recommendedName>
</protein>
<proteinExistence type="predicted"/>
<dbReference type="InterPro" id="IPR001647">
    <property type="entry name" value="HTH_TetR"/>
</dbReference>
<dbReference type="Pfam" id="PF00440">
    <property type="entry name" value="TetR_N"/>
    <property type="match status" value="1"/>
</dbReference>
<feature type="DNA-binding region" description="H-T-H motif" evidence="5">
    <location>
        <begin position="38"/>
        <end position="57"/>
    </location>
</feature>
<name>A0ABN6PUU6_9BURK</name>
<evidence type="ECO:0000256" key="5">
    <source>
        <dbReference type="PROSITE-ProRule" id="PRU00335"/>
    </source>
</evidence>
<dbReference type="InterPro" id="IPR011075">
    <property type="entry name" value="TetR_C"/>
</dbReference>
<evidence type="ECO:0000313" key="8">
    <source>
        <dbReference type="Proteomes" id="UP001057498"/>
    </source>
</evidence>
<dbReference type="SUPFAM" id="SSF48498">
    <property type="entry name" value="Tetracyclin repressor-like, C-terminal domain"/>
    <property type="match status" value="1"/>
</dbReference>
<dbReference type="SUPFAM" id="SSF46689">
    <property type="entry name" value="Homeodomain-like"/>
    <property type="match status" value="1"/>
</dbReference>